<dbReference type="Proteomes" id="UP000000564">
    <property type="component" value="Chromosome"/>
</dbReference>
<sequence length="66" mass="7625">MEFHAFIFEPEVSKIPSGVNLVLTPLFYHSKKHLFWLTLCVKIGNRMSNQQSYSCFLSIKLGLSTF</sequence>
<dbReference type="HOGENOM" id="CLU_2829487_0_0_9"/>
<dbReference type="AlphaFoldDB" id="A0A0H2UXC4"/>
<name>A0A0H2UXC4_STRP3</name>
<organism evidence="1 2">
    <name type="scientific">Streptococcus pyogenes serotype M3 (strain ATCC BAA-595 / MGAS315)</name>
    <dbReference type="NCBI Taxonomy" id="198466"/>
    <lineage>
        <taxon>Bacteria</taxon>
        <taxon>Bacillati</taxon>
        <taxon>Bacillota</taxon>
        <taxon>Bacilli</taxon>
        <taxon>Lactobacillales</taxon>
        <taxon>Streptococcaceae</taxon>
        <taxon>Streptococcus</taxon>
    </lineage>
</organism>
<dbReference type="EMBL" id="AE014074">
    <property type="protein sequence ID" value="AAM80159.1"/>
    <property type="molecule type" value="Genomic_DNA"/>
</dbReference>
<evidence type="ECO:0000313" key="1">
    <source>
        <dbReference type="EMBL" id="AAM80159.1"/>
    </source>
</evidence>
<accession>A0A0H2UXC4</accession>
<dbReference type="KEGG" id="spg:SpyM3_1552"/>
<evidence type="ECO:0000313" key="2">
    <source>
        <dbReference type="Proteomes" id="UP000000564"/>
    </source>
</evidence>
<gene>
    <name evidence="1" type="ordered locus">SpyM3_1552</name>
</gene>
<protein>
    <submittedName>
        <fullName evidence="1">Uncharacterized protein</fullName>
    </submittedName>
</protein>
<proteinExistence type="predicted"/>
<reference evidence="1 2" key="1">
    <citation type="journal article" date="2002" name="Proc. Natl. Acad. Sci. U.S.A.">
        <title>Genome sequence of a serotype M3 strain of group A Streptococcus: phage-encoded toxins, the high-virulence phenotype, and clone emergence.</title>
        <authorList>
            <person name="Beres S.B."/>
            <person name="Sylva G.L."/>
            <person name="Barbian K.D."/>
            <person name="Lei B."/>
            <person name="Hoff J.S."/>
            <person name="Mammarella N.D."/>
            <person name="Liu M.Y."/>
            <person name="Smoot J.C."/>
            <person name="Porcella S.F."/>
            <person name="Parkins L.D."/>
            <person name="Campbell D.S."/>
            <person name="Smith T.M."/>
            <person name="McCormick J.K."/>
            <person name="Leung D.Y."/>
            <person name="Schlievert P.M."/>
            <person name="Musser J.M."/>
        </authorList>
    </citation>
    <scope>NUCLEOTIDE SEQUENCE [LARGE SCALE GENOMIC DNA]</scope>
    <source>
        <strain evidence="2">ATCC BAA-595 / MGAS315</strain>
    </source>
</reference>